<sequence>MKAAVFLEPGRIEVQDIPIPEVGPDDVLVRVRAASICGTDLRIFKHGHFKLPAGTPRVLGHEVAGEIADVGSGVADWLVGDRVSLTPNVGCGRCEMCRRGLNQMCPTYEAFGITLNGGFEEYLLVPGWAIERGNLFRLPDGASFEVGAIMEPASCCLHGQRKVRVSSEDSVLVIGAGPIGCFHTLLAKRHGARQVIVANRRQPRLDIAGRLGADELVNVGEQDLRDEVMRLTDGRGVDVVITSVSDRDVIASATDLLARLGRINVFSGLGDAARPPIDVNALHYRELVLTGTTGSSNDDYRDVLGMLGTGDVDLSPIISRRFVVDDIHAAMEHSASGAGMKPVIVFEGTD</sequence>
<dbReference type="SMART" id="SM00829">
    <property type="entry name" value="PKS_ER"/>
    <property type="match status" value="1"/>
</dbReference>
<protein>
    <submittedName>
        <fullName evidence="7">Alcohol dehydrogenase</fullName>
    </submittedName>
</protein>
<evidence type="ECO:0000256" key="3">
    <source>
        <dbReference type="ARBA" id="ARBA00022833"/>
    </source>
</evidence>
<comment type="similarity">
    <text evidence="5">Belongs to the zinc-containing alcohol dehydrogenase family.</text>
</comment>
<evidence type="ECO:0000259" key="6">
    <source>
        <dbReference type="SMART" id="SM00829"/>
    </source>
</evidence>
<dbReference type="GO" id="GO:0008270">
    <property type="term" value="F:zinc ion binding"/>
    <property type="evidence" value="ECO:0007669"/>
    <property type="project" value="InterPro"/>
</dbReference>
<comment type="cofactor">
    <cofactor evidence="1 5">
        <name>Zn(2+)</name>
        <dbReference type="ChEBI" id="CHEBI:29105"/>
    </cofactor>
</comment>
<evidence type="ECO:0000256" key="5">
    <source>
        <dbReference type="RuleBase" id="RU361277"/>
    </source>
</evidence>
<keyword evidence="2 5" id="KW-0479">Metal-binding</keyword>
<dbReference type="OrthoDB" id="9797931at2"/>
<dbReference type="CDD" id="cd08235">
    <property type="entry name" value="iditol_2_DH_like"/>
    <property type="match status" value="1"/>
</dbReference>
<dbReference type="Proteomes" id="UP000275048">
    <property type="component" value="Unassembled WGS sequence"/>
</dbReference>
<keyword evidence="4" id="KW-0560">Oxidoreductase</keyword>
<organism evidence="7 8">
    <name type="scientific">Agromyces tardus</name>
    <dbReference type="NCBI Taxonomy" id="2583849"/>
    <lineage>
        <taxon>Bacteria</taxon>
        <taxon>Bacillati</taxon>
        <taxon>Actinomycetota</taxon>
        <taxon>Actinomycetes</taxon>
        <taxon>Micrococcales</taxon>
        <taxon>Microbacteriaceae</taxon>
        <taxon>Agromyces</taxon>
    </lineage>
</organism>
<dbReference type="PANTHER" id="PTHR43401:SF2">
    <property type="entry name" value="L-THREONINE 3-DEHYDROGENASE"/>
    <property type="match status" value="1"/>
</dbReference>
<evidence type="ECO:0000313" key="7">
    <source>
        <dbReference type="EMBL" id="RNB52496.1"/>
    </source>
</evidence>
<dbReference type="AlphaFoldDB" id="A0A3M8AMS4"/>
<dbReference type="GO" id="GO:0016491">
    <property type="term" value="F:oxidoreductase activity"/>
    <property type="evidence" value="ECO:0007669"/>
    <property type="project" value="UniProtKB-KW"/>
</dbReference>
<dbReference type="SUPFAM" id="SSF51735">
    <property type="entry name" value="NAD(P)-binding Rossmann-fold domains"/>
    <property type="match status" value="1"/>
</dbReference>
<gene>
    <name evidence="7" type="ORF">EDM22_00530</name>
</gene>
<dbReference type="PROSITE" id="PS00059">
    <property type="entry name" value="ADH_ZINC"/>
    <property type="match status" value="1"/>
</dbReference>
<evidence type="ECO:0000256" key="4">
    <source>
        <dbReference type="ARBA" id="ARBA00023002"/>
    </source>
</evidence>
<keyword evidence="3 5" id="KW-0862">Zinc</keyword>
<dbReference type="Pfam" id="PF00107">
    <property type="entry name" value="ADH_zinc_N"/>
    <property type="match status" value="1"/>
</dbReference>
<dbReference type="SUPFAM" id="SSF50129">
    <property type="entry name" value="GroES-like"/>
    <property type="match status" value="1"/>
</dbReference>
<evidence type="ECO:0000256" key="2">
    <source>
        <dbReference type="ARBA" id="ARBA00022723"/>
    </source>
</evidence>
<keyword evidence="8" id="KW-1185">Reference proteome</keyword>
<dbReference type="PANTHER" id="PTHR43401">
    <property type="entry name" value="L-THREONINE 3-DEHYDROGENASE"/>
    <property type="match status" value="1"/>
</dbReference>
<dbReference type="EMBL" id="RHHB01000001">
    <property type="protein sequence ID" value="RNB52496.1"/>
    <property type="molecule type" value="Genomic_DNA"/>
</dbReference>
<dbReference type="InterPro" id="IPR011032">
    <property type="entry name" value="GroES-like_sf"/>
</dbReference>
<dbReference type="Gene3D" id="3.40.50.720">
    <property type="entry name" value="NAD(P)-binding Rossmann-like Domain"/>
    <property type="match status" value="1"/>
</dbReference>
<proteinExistence type="inferred from homology"/>
<reference evidence="7 8" key="1">
    <citation type="submission" date="2018-10" db="EMBL/GenBank/DDBJ databases">
        <title>Isolation, diversity and antibacterial activity of antinobacteria from the wheat rhizosphere soil.</title>
        <authorList>
            <person name="Sun T."/>
        </authorList>
    </citation>
    <scope>NUCLEOTIDE SEQUENCE [LARGE SCALE GENOMIC DNA]</scope>
    <source>
        <strain evidence="7 8">SJ-23</strain>
    </source>
</reference>
<accession>A0A3M8AMS4</accession>
<dbReference type="InterPro" id="IPR013154">
    <property type="entry name" value="ADH-like_N"/>
</dbReference>
<dbReference type="Pfam" id="PF08240">
    <property type="entry name" value="ADH_N"/>
    <property type="match status" value="1"/>
</dbReference>
<dbReference type="InterPro" id="IPR013149">
    <property type="entry name" value="ADH-like_C"/>
</dbReference>
<dbReference type="InterPro" id="IPR050129">
    <property type="entry name" value="Zn_alcohol_dh"/>
</dbReference>
<feature type="domain" description="Enoyl reductase (ER)" evidence="6">
    <location>
        <begin position="10"/>
        <end position="344"/>
    </location>
</feature>
<comment type="caution">
    <text evidence="7">The sequence shown here is derived from an EMBL/GenBank/DDBJ whole genome shotgun (WGS) entry which is preliminary data.</text>
</comment>
<dbReference type="Gene3D" id="3.90.180.10">
    <property type="entry name" value="Medium-chain alcohol dehydrogenases, catalytic domain"/>
    <property type="match status" value="1"/>
</dbReference>
<dbReference type="InterPro" id="IPR036291">
    <property type="entry name" value="NAD(P)-bd_dom_sf"/>
</dbReference>
<evidence type="ECO:0000313" key="8">
    <source>
        <dbReference type="Proteomes" id="UP000275048"/>
    </source>
</evidence>
<name>A0A3M8AMS4_9MICO</name>
<evidence type="ECO:0000256" key="1">
    <source>
        <dbReference type="ARBA" id="ARBA00001947"/>
    </source>
</evidence>
<dbReference type="InterPro" id="IPR002328">
    <property type="entry name" value="ADH_Zn_CS"/>
</dbReference>
<dbReference type="InterPro" id="IPR020843">
    <property type="entry name" value="ER"/>
</dbReference>